<dbReference type="Gene3D" id="3.40.50.10140">
    <property type="entry name" value="Toll/interleukin-1 receptor homology (TIR) domain"/>
    <property type="match status" value="1"/>
</dbReference>
<reference evidence="2 3" key="1">
    <citation type="journal article" date="2018" name="Sci. Rep.">
        <title>Genomic signatures of local adaptation to the degree of environmental predictability in rotifers.</title>
        <authorList>
            <person name="Franch-Gras L."/>
            <person name="Hahn C."/>
            <person name="Garcia-Roger E.M."/>
            <person name="Carmona M.J."/>
            <person name="Serra M."/>
            <person name="Gomez A."/>
        </authorList>
    </citation>
    <scope>NUCLEOTIDE SEQUENCE [LARGE SCALE GENOMIC DNA]</scope>
    <source>
        <strain evidence="2">HYR1</strain>
    </source>
</reference>
<accession>A0A3M7PHF7</accession>
<proteinExistence type="predicted"/>
<evidence type="ECO:0000313" key="3">
    <source>
        <dbReference type="Proteomes" id="UP000276133"/>
    </source>
</evidence>
<gene>
    <name evidence="2" type="ORF">BpHYR1_044075</name>
</gene>
<dbReference type="GO" id="GO:0007165">
    <property type="term" value="P:signal transduction"/>
    <property type="evidence" value="ECO:0007669"/>
    <property type="project" value="InterPro"/>
</dbReference>
<evidence type="ECO:0000259" key="1">
    <source>
        <dbReference type="Pfam" id="PF13676"/>
    </source>
</evidence>
<comment type="caution">
    <text evidence="2">The sequence shown here is derived from an EMBL/GenBank/DDBJ whole genome shotgun (WGS) entry which is preliminary data.</text>
</comment>
<protein>
    <submittedName>
        <fullName evidence="2">Sterile alpha motif domain-containing</fullName>
    </submittedName>
</protein>
<dbReference type="AlphaFoldDB" id="A0A3M7PHF7"/>
<dbReference type="OrthoDB" id="10007243at2759"/>
<sequence length="595" mass="69154">MGNGAIKNAADPAKPNNASIDEIFLNIDQPTPRSPISKNSLSVVPLDVISFYCTQWEQTNKNLEPAEPNCSIYLSYCWFDEQQSHQIAKKLTEHGLKLTMDKDKMSLDSTNAIYKSDVIVLCISKSYMSCDACLKEAHLSFQQEVPIIPILLVPGYKPDNWLAQIIAGKKYKLITADLKKYDYNASKDFIFNELKGVCSKVSKKISYPVRKINLTKKQLTAQIKKYNTNFDKKISNEKKLIDQNKIHIDKVFDDLIQSDGLKSEFGCVYRWLNKYPNVTISNYVPFSPTGDINDAIFAMAEEVKENFKKNLRISTSFGTQATTLSNKRTVNLCLIAKANQLTRPKEDVPIDSATELYMKLIKRSWKFNTSLPNGKLAWATIENRDFNNRPARTSEEIERRKILDSDLDIGRKRRVQLSKYFKCEQDTFCKFAQKMLHNLVTLEEFCKNFTHEKKKLIEEPTISPCSLDQKEPLLNYEPQEKDESEFEKFKDESIETSSGENNKMVLKKEHSLLNYGPQFFSIENENSSYQHKNESEFEEFKEKNPILEYETQFFSIENESSLYQHKNESEFEKFKEKNPILEYEPQFFMIDFYFK</sequence>
<dbReference type="PANTHER" id="PTHR46270">
    <property type="entry name" value="ARMADILLO-TYPE FOLD-RELATED"/>
    <property type="match status" value="1"/>
</dbReference>
<evidence type="ECO:0000313" key="2">
    <source>
        <dbReference type="EMBL" id="RMZ98107.1"/>
    </source>
</evidence>
<dbReference type="STRING" id="10195.A0A3M7PHF7"/>
<dbReference type="EMBL" id="REGN01010983">
    <property type="protein sequence ID" value="RMZ98107.1"/>
    <property type="molecule type" value="Genomic_DNA"/>
</dbReference>
<dbReference type="InterPro" id="IPR000157">
    <property type="entry name" value="TIR_dom"/>
</dbReference>
<dbReference type="Pfam" id="PF13676">
    <property type="entry name" value="TIR_2"/>
    <property type="match status" value="1"/>
</dbReference>
<dbReference type="SUPFAM" id="SSF52200">
    <property type="entry name" value="Toll/Interleukin receptor TIR domain"/>
    <property type="match status" value="1"/>
</dbReference>
<dbReference type="InterPro" id="IPR035897">
    <property type="entry name" value="Toll_tir_struct_dom_sf"/>
</dbReference>
<organism evidence="2 3">
    <name type="scientific">Brachionus plicatilis</name>
    <name type="common">Marine rotifer</name>
    <name type="synonym">Brachionus muelleri</name>
    <dbReference type="NCBI Taxonomy" id="10195"/>
    <lineage>
        <taxon>Eukaryota</taxon>
        <taxon>Metazoa</taxon>
        <taxon>Spiralia</taxon>
        <taxon>Gnathifera</taxon>
        <taxon>Rotifera</taxon>
        <taxon>Eurotatoria</taxon>
        <taxon>Monogononta</taxon>
        <taxon>Pseudotrocha</taxon>
        <taxon>Ploima</taxon>
        <taxon>Brachionidae</taxon>
        <taxon>Brachionus</taxon>
    </lineage>
</organism>
<name>A0A3M7PHF7_BRAPC</name>
<feature type="domain" description="TIR" evidence="1">
    <location>
        <begin position="72"/>
        <end position="162"/>
    </location>
</feature>
<dbReference type="Proteomes" id="UP000276133">
    <property type="component" value="Unassembled WGS sequence"/>
</dbReference>
<keyword evidence="3" id="KW-1185">Reference proteome</keyword>
<dbReference type="PANTHER" id="PTHR46270:SF2">
    <property type="entry name" value="TIR DOMAIN-CONTAINING PROTEIN"/>
    <property type="match status" value="1"/>
</dbReference>